<evidence type="ECO:0000313" key="2">
    <source>
        <dbReference type="EMBL" id="OAE26280.1"/>
    </source>
</evidence>
<comment type="caution">
    <text evidence="2">The sequence shown here is derived from an EMBL/GenBank/DDBJ whole genome shotgun (WGS) entry which is preliminary data.</text>
</comment>
<dbReference type="EMBL" id="LVLJ01002197">
    <property type="protein sequence ID" value="OAE26280.1"/>
    <property type="molecule type" value="Genomic_DNA"/>
</dbReference>
<keyword evidence="3" id="KW-1185">Reference proteome</keyword>
<protein>
    <submittedName>
        <fullName evidence="2">Uncharacterized protein</fullName>
    </submittedName>
</protein>
<reference evidence="2" key="1">
    <citation type="submission" date="2016-03" db="EMBL/GenBank/DDBJ databases">
        <title>Mechanisms controlling the formation of the plant cell surface in tip-growing cells are functionally conserved among land plants.</title>
        <authorList>
            <person name="Honkanen S."/>
            <person name="Jones V.A."/>
            <person name="Morieri G."/>
            <person name="Champion C."/>
            <person name="Hetherington A.J."/>
            <person name="Kelly S."/>
            <person name="Saint-Marcoux D."/>
            <person name="Proust H."/>
            <person name="Prescott H."/>
            <person name="Dolan L."/>
        </authorList>
    </citation>
    <scope>NUCLEOTIDE SEQUENCE [LARGE SCALE GENOMIC DNA]</scope>
    <source>
        <tissue evidence="2">Whole gametophyte</tissue>
    </source>
</reference>
<evidence type="ECO:0000313" key="3">
    <source>
        <dbReference type="Proteomes" id="UP000077202"/>
    </source>
</evidence>
<organism evidence="2 3">
    <name type="scientific">Marchantia polymorpha subsp. ruderalis</name>
    <dbReference type="NCBI Taxonomy" id="1480154"/>
    <lineage>
        <taxon>Eukaryota</taxon>
        <taxon>Viridiplantae</taxon>
        <taxon>Streptophyta</taxon>
        <taxon>Embryophyta</taxon>
        <taxon>Marchantiophyta</taxon>
        <taxon>Marchantiopsida</taxon>
        <taxon>Marchantiidae</taxon>
        <taxon>Marchantiales</taxon>
        <taxon>Marchantiaceae</taxon>
        <taxon>Marchantia</taxon>
    </lineage>
</organism>
<name>A0A176VZP4_MARPO</name>
<gene>
    <name evidence="2" type="ORF">AXG93_626s1150</name>
</gene>
<proteinExistence type="predicted"/>
<sequence length="142" mass="16262">MEGAGPSIVSQAAELTSRKMDYSDEEPELPREVDAELATREIDSSNEDSELSRQVEVEEEVEDLIECLEGKGFQPTGLSRHFTTLSERVRKEFFPERASLSTITVRQSQVRLRLLEAIGNCKTLEYLEIRKWRDCVYSLGEF</sequence>
<evidence type="ECO:0000256" key="1">
    <source>
        <dbReference type="SAM" id="MobiDB-lite"/>
    </source>
</evidence>
<feature type="compositionally biased region" description="Basic and acidic residues" evidence="1">
    <location>
        <begin position="16"/>
        <end position="33"/>
    </location>
</feature>
<dbReference type="AlphaFoldDB" id="A0A176VZP4"/>
<accession>A0A176VZP4</accession>
<feature type="region of interest" description="Disordered" evidence="1">
    <location>
        <begin position="1"/>
        <end position="33"/>
    </location>
</feature>
<dbReference type="Proteomes" id="UP000077202">
    <property type="component" value="Unassembled WGS sequence"/>
</dbReference>